<dbReference type="OrthoDB" id="5348672at2"/>
<dbReference type="RefSeq" id="WP_129061070.1">
    <property type="nucleotide sequence ID" value="NZ_NXIE01000002.1"/>
</dbReference>
<dbReference type="EMBL" id="NXIE01000002">
    <property type="protein sequence ID" value="RXK13249.1"/>
    <property type="molecule type" value="Genomic_DNA"/>
</dbReference>
<protein>
    <recommendedName>
        <fullName evidence="3">Transposase</fullName>
    </recommendedName>
</protein>
<proteinExistence type="predicted"/>
<dbReference type="AlphaFoldDB" id="A0A4Q1AZN2"/>
<keyword evidence="2" id="KW-1185">Reference proteome</keyword>
<evidence type="ECO:0000313" key="2">
    <source>
        <dbReference type="Proteomes" id="UP000289718"/>
    </source>
</evidence>
<accession>A0A4Q1AZN2</accession>
<gene>
    <name evidence="1" type="ORF">CP965_05465</name>
</gene>
<name>A0A4Q1AZN2_9BACT</name>
<evidence type="ECO:0000313" key="1">
    <source>
        <dbReference type="EMBL" id="RXK13249.1"/>
    </source>
</evidence>
<dbReference type="Proteomes" id="UP000289718">
    <property type="component" value="Unassembled WGS sequence"/>
</dbReference>
<sequence length="210" mass="25305">MSKLDLLQRQIKNTKLTPARIKAISTCFAKDMTASQTAKKLNISRQTINTYFILFRDYLISQEKLNNIKNLNTAILYKECITIQYLIFKEEYIYFLIYKKKVILISKEEHFLNEITTFTYKNLKKQLEKHKRANSARIIYNNYDKKYFISSFFKNSNDIEIFLFNRIKKFRGINKSNYIKHIKESFIRFNNDEKTINNILNQLFIKPPIY</sequence>
<reference evidence="1 2" key="1">
    <citation type="submission" date="2017-09" db="EMBL/GenBank/DDBJ databases">
        <title>Genomics of the genus Arcobacter.</title>
        <authorList>
            <person name="Perez-Cataluna A."/>
            <person name="Figueras M.J."/>
            <person name="Salas-Masso N."/>
        </authorList>
    </citation>
    <scope>NUCLEOTIDE SEQUENCE [LARGE SCALE GENOMIC DNA]</scope>
    <source>
        <strain evidence="1 2">F156-34</strain>
    </source>
</reference>
<evidence type="ECO:0008006" key="3">
    <source>
        <dbReference type="Google" id="ProtNLM"/>
    </source>
</evidence>
<comment type="caution">
    <text evidence="1">The sequence shown here is derived from an EMBL/GenBank/DDBJ whole genome shotgun (WGS) entry which is preliminary data.</text>
</comment>
<organism evidence="1 2">
    <name type="scientific">Halarcobacter mediterraneus</name>
    <dbReference type="NCBI Taxonomy" id="2023153"/>
    <lineage>
        <taxon>Bacteria</taxon>
        <taxon>Pseudomonadati</taxon>
        <taxon>Campylobacterota</taxon>
        <taxon>Epsilonproteobacteria</taxon>
        <taxon>Campylobacterales</taxon>
        <taxon>Arcobacteraceae</taxon>
        <taxon>Halarcobacter</taxon>
    </lineage>
</organism>